<gene>
    <name evidence="1" type="ORF">ENV30_08575</name>
</gene>
<dbReference type="EMBL" id="DTFV01000122">
    <property type="protein sequence ID" value="HGI31340.1"/>
    <property type="molecule type" value="Genomic_DNA"/>
</dbReference>
<accession>A0A7V3YHY1</accession>
<comment type="caution">
    <text evidence="1">The sequence shown here is derived from an EMBL/GenBank/DDBJ whole genome shotgun (WGS) entry which is preliminary data.</text>
</comment>
<name>A0A7V3YHY1_9BACT</name>
<organism evidence="1">
    <name type="scientific">Candidatus Caldatribacterium californiense</name>
    <dbReference type="NCBI Taxonomy" id="1454726"/>
    <lineage>
        <taxon>Bacteria</taxon>
        <taxon>Pseudomonadati</taxon>
        <taxon>Atribacterota</taxon>
        <taxon>Atribacteria</taxon>
        <taxon>Atribacterales</taxon>
        <taxon>Candidatus Caldatribacteriaceae</taxon>
        <taxon>Candidatus Caldatribacterium</taxon>
    </lineage>
</organism>
<dbReference type="Pfam" id="PF06107">
    <property type="entry name" value="DUF951"/>
    <property type="match status" value="1"/>
</dbReference>
<dbReference type="PANTHER" id="PTHR38455">
    <property type="entry name" value="HYPOTHETICAL CYTOSOLIC PROTEIN"/>
    <property type="match status" value="1"/>
</dbReference>
<reference evidence="1" key="1">
    <citation type="journal article" date="2020" name="mSystems">
        <title>Genome- and Community-Level Interaction Insights into Carbon Utilization and Element Cycling Functions of Hydrothermarchaeota in Hydrothermal Sediment.</title>
        <authorList>
            <person name="Zhou Z."/>
            <person name="Liu Y."/>
            <person name="Xu W."/>
            <person name="Pan J."/>
            <person name="Luo Z.H."/>
            <person name="Li M."/>
        </authorList>
    </citation>
    <scope>NUCLEOTIDE SEQUENCE [LARGE SCALE GENOMIC DNA]</scope>
    <source>
        <strain evidence="1">SpSt-747</strain>
    </source>
</reference>
<dbReference type="PANTHER" id="PTHR38455:SF1">
    <property type="entry name" value="DUF951 DOMAIN-CONTAINING PROTEIN"/>
    <property type="match status" value="1"/>
</dbReference>
<sequence>MGVLHLEIDDIVTLKKTHPCGSQKWRIVRLGVDIGIKCLGCGRFVMIPRRKLEGKIREIYRQGRCLKPKECIIEV</sequence>
<dbReference type="InterPro" id="IPR009296">
    <property type="entry name" value="DUF951"/>
</dbReference>
<dbReference type="AlphaFoldDB" id="A0A7V3YHY1"/>
<protein>
    <submittedName>
        <fullName evidence="1">DUF951 family protein</fullName>
    </submittedName>
</protein>
<evidence type="ECO:0000313" key="1">
    <source>
        <dbReference type="EMBL" id="HGI31340.1"/>
    </source>
</evidence>
<proteinExistence type="predicted"/>